<comment type="subcellular location">
    <subcellularLocation>
        <location evidence="1">Cell membrane</location>
        <topology evidence="1">Multi-pass membrane protein</topology>
    </subcellularLocation>
</comment>
<dbReference type="InterPro" id="IPR018303">
    <property type="entry name" value="ATPase_P-typ_P_site"/>
</dbReference>
<dbReference type="InterPro" id="IPR023299">
    <property type="entry name" value="ATPase_P-typ_cyto_dom_N"/>
</dbReference>
<dbReference type="Pfam" id="PF00689">
    <property type="entry name" value="Cation_ATPase_C"/>
    <property type="match status" value="1"/>
</dbReference>
<keyword evidence="3" id="KW-1003">Cell membrane</keyword>
<proteinExistence type="inferred from homology"/>
<dbReference type="EMBL" id="BAAAQW010000008">
    <property type="protein sequence ID" value="GAA2201810.1"/>
    <property type="molecule type" value="Genomic_DNA"/>
</dbReference>
<dbReference type="PANTHER" id="PTHR43294">
    <property type="entry name" value="SODIUM/POTASSIUM-TRANSPORTING ATPASE SUBUNIT ALPHA"/>
    <property type="match status" value="1"/>
</dbReference>
<dbReference type="SMART" id="SM00831">
    <property type="entry name" value="Cation_ATPase_N"/>
    <property type="match status" value="1"/>
</dbReference>
<dbReference type="InterPro" id="IPR004014">
    <property type="entry name" value="ATPase_P-typ_cation-transptr_N"/>
</dbReference>
<evidence type="ECO:0000256" key="3">
    <source>
        <dbReference type="ARBA" id="ARBA00022475"/>
    </source>
</evidence>
<dbReference type="InterPro" id="IPR044492">
    <property type="entry name" value="P_typ_ATPase_HD_dom"/>
</dbReference>
<feature type="domain" description="Cation-transporting P-type ATPase N-terminal" evidence="12">
    <location>
        <begin position="17"/>
        <end position="78"/>
    </location>
</feature>
<comment type="similarity">
    <text evidence="2">Belongs to the cation transport ATPase (P-type) (TC 3.A.3) family. Type IIA subfamily.</text>
</comment>
<dbReference type="PRINTS" id="PR00120">
    <property type="entry name" value="HATPASE"/>
</dbReference>
<evidence type="ECO:0000256" key="5">
    <source>
        <dbReference type="ARBA" id="ARBA00022741"/>
    </source>
</evidence>
<keyword evidence="4 11" id="KW-0812">Transmembrane</keyword>
<protein>
    <submittedName>
        <fullName evidence="13">Cation-transporting P-type ATPase</fullName>
    </submittedName>
</protein>
<dbReference type="SUPFAM" id="SSF81665">
    <property type="entry name" value="Calcium ATPase, transmembrane domain M"/>
    <property type="match status" value="1"/>
</dbReference>
<sequence>MSATDHAPVGSRRPHSAAHGIPAGLDEAAAAALREQVGPNVLPRERPRPWWVRLGAELGHFFALMLWAASILSFVAGMPELGWAIAAVVVVNGLFAFLQEARAERASAKLRDLLPNRVQVRRGGHTRVVDAADLVPGDIVLLAAGDRVPADLDLVSTSSLALDESMLTGESLPVPREAGDAAAGGTFVAAGDAVGRVSATGAATKLAEIASLTTRAVPPASPLDLELRRIVRIIAIVAVTVGAVFFVISLLIGNPITGAFLFAIGVTVALVPEGLLPTVTLSLAMGAQRMSRRHALVRNLEAVETLGSTTFICTDKTGTLTQNRMSAVEVWTPHGTVVLEGTGYAPTAAVKGPDDARSAAARLATGARAASQGDVEEHDGEWRAVGDPMEAALVALDRRLGGTETGAVPTAGFAFDEERKRQSAVLAHSGAAELWVKGAPETLLGLCVGDGVERGVERGVPGGADERAWLVRAEEALEALASRGLRVLAVASRGLAPAEAADAEQGRADAVVLEERLVLRGLIGLHDPPRPAVAGAIRQARDAGIRLAMVTGDHPTTAAAIAREIGLIVRGSGADAVIEGDSLPEDLQVLGALLDRDGVVISRVSPEQKLDVARALQARGHVVAMTGDGVNDGPALEAADIGVAMGRSGTDVARNAADLVLLDDDFATIIAAVEQGRATYANIRRFLTYHLTDNVAELTPFIVWALSAGHFPPAIGVLQILFLDIGTDLFPALALGSERPSEGVLKRPPERRHLMDGSLLFRVFAVLGPVEVLFEMAAFTVVLWLGGWRPGGDLPAPGVVAAASGAAFTAVVLGQLANAFACRSASRPAWRLSWTGNPLLLWAVGVEGALLAVFLFVGPIAQLLGQAPPPLAGFILAALAIPGVLAADALHKWSRHRLGRGHTHPVLPHH</sequence>
<evidence type="ECO:0000259" key="12">
    <source>
        <dbReference type="SMART" id="SM00831"/>
    </source>
</evidence>
<organism evidence="13 14">
    <name type="scientific">Sinomonas flava</name>
    <dbReference type="NCBI Taxonomy" id="496857"/>
    <lineage>
        <taxon>Bacteria</taxon>
        <taxon>Bacillati</taxon>
        <taxon>Actinomycetota</taxon>
        <taxon>Actinomycetes</taxon>
        <taxon>Micrococcales</taxon>
        <taxon>Micrococcaceae</taxon>
        <taxon>Sinomonas</taxon>
    </lineage>
</organism>
<dbReference type="InterPro" id="IPR023214">
    <property type="entry name" value="HAD_sf"/>
</dbReference>
<dbReference type="InterPro" id="IPR008250">
    <property type="entry name" value="ATPase_P-typ_transduc_dom_A_sf"/>
</dbReference>
<dbReference type="SFLD" id="SFLDF00027">
    <property type="entry name" value="p-type_atpase"/>
    <property type="match status" value="1"/>
</dbReference>
<dbReference type="InterPro" id="IPR001757">
    <property type="entry name" value="P_typ_ATPase"/>
</dbReference>
<reference evidence="14" key="1">
    <citation type="journal article" date="2019" name="Int. J. Syst. Evol. Microbiol.">
        <title>The Global Catalogue of Microorganisms (GCM) 10K type strain sequencing project: providing services to taxonomists for standard genome sequencing and annotation.</title>
        <authorList>
            <consortium name="The Broad Institute Genomics Platform"/>
            <consortium name="The Broad Institute Genome Sequencing Center for Infectious Disease"/>
            <person name="Wu L."/>
            <person name="Ma J."/>
        </authorList>
    </citation>
    <scope>NUCLEOTIDE SEQUENCE [LARGE SCALE GENOMIC DNA]</scope>
    <source>
        <strain evidence="14">JCM 16034</strain>
    </source>
</reference>
<dbReference type="Pfam" id="PF13246">
    <property type="entry name" value="Cation_ATPase"/>
    <property type="match status" value="1"/>
</dbReference>
<dbReference type="SUPFAM" id="SSF81660">
    <property type="entry name" value="Metal cation-transporting ATPase, ATP-binding domain N"/>
    <property type="match status" value="1"/>
</dbReference>
<dbReference type="Gene3D" id="3.40.1110.10">
    <property type="entry name" value="Calcium-transporting ATPase, cytoplasmic domain N"/>
    <property type="match status" value="1"/>
</dbReference>
<dbReference type="SUPFAM" id="SSF81653">
    <property type="entry name" value="Calcium ATPase, transduction domain A"/>
    <property type="match status" value="1"/>
</dbReference>
<feature type="transmembrane region" description="Helical" evidence="11">
    <location>
        <begin position="259"/>
        <end position="284"/>
    </location>
</feature>
<dbReference type="PROSITE" id="PS00154">
    <property type="entry name" value="ATPASE_E1_E2"/>
    <property type="match status" value="1"/>
</dbReference>
<feature type="transmembrane region" description="Helical" evidence="11">
    <location>
        <begin position="54"/>
        <end position="75"/>
    </location>
</feature>
<dbReference type="NCBIfam" id="TIGR01494">
    <property type="entry name" value="ATPase_P-type"/>
    <property type="match status" value="2"/>
</dbReference>
<keyword evidence="5" id="KW-0547">Nucleotide-binding</keyword>
<feature type="transmembrane region" description="Helical" evidence="11">
    <location>
        <begin position="230"/>
        <end position="253"/>
    </location>
</feature>
<feature type="transmembrane region" description="Helical" evidence="11">
    <location>
        <begin position="839"/>
        <end position="865"/>
    </location>
</feature>
<dbReference type="InterPro" id="IPR059000">
    <property type="entry name" value="ATPase_P-type_domA"/>
</dbReference>
<keyword evidence="8 11" id="KW-1133">Transmembrane helix</keyword>
<comment type="catalytic activity">
    <reaction evidence="10">
        <text>ATP + H2O = ADP + phosphate + H(+)</text>
        <dbReference type="Rhea" id="RHEA:13065"/>
        <dbReference type="ChEBI" id="CHEBI:15377"/>
        <dbReference type="ChEBI" id="CHEBI:15378"/>
        <dbReference type="ChEBI" id="CHEBI:30616"/>
        <dbReference type="ChEBI" id="CHEBI:43474"/>
        <dbReference type="ChEBI" id="CHEBI:456216"/>
    </reaction>
</comment>
<dbReference type="InterPro" id="IPR023298">
    <property type="entry name" value="ATPase_P-typ_TM_dom_sf"/>
</dbReference>
<dbReference type="InterPro" id="IPR006068">
    <property type="entry name" value="ATPase_P-typ_cation-transptr_C"/>
</dbReference>
<keyword evidence="9 11" id="KW-0472">Membrane</keyword>
<name>A0ABP5NQG9_9MICC</name>
<gene>
    <name evidence="13" type="ORF">GCM10009849_27700</name>
</gene>
<evidence type="ECO:0000256" key="11">
    <source>
        <dbReference type="SAM" id="Phobius"/>
    </source>
</evidence>
<evidence type="ECO:0000256" key="8">
    <source>
        <dbReference type="ARBA" id="ARBA00022989"/>
    </source>
</evidence>
<dbReference type="SFLD" id="SFLDG00002">
    <property type="entry name" value="C1.7:_P-type_atpase_like"/>
    <property type="match status" value="1"/>
</dbReference>
<feature type="transmembrane region" description="Helical" evidence="11">
    <location>
        <begin position="798"/>
        <end position="818"/>
    </location>
</feature>
<comment type="caution">
    <text evidence="13">The sequence shown here is derived from an EMBL/GenBank/DDBJ whole genome shotgun (WGS) entry which is preliminary data.</text>
</comment>
<dbReference type="Pfam" id="PF00690">
    <property type="entry name" value="Cation_ATPase_N"/>
    <property type="match status" value="1"/>
</dbReference>
<evidence type="ECO:0000313" key="14">
    <source>
        <dbReference type="Proteomes" id="UP001500432"/>
    </source>
</evidence>
<feature type="transmembrane region" description="Helical" evidence="11">
    <location>
        <begin position="871"/>
        <end position="890"/>
    </location>
</feature>
<dbReference type="Gene3D" id="1.20.1110.10">
    <property type="entry name" value="Calcium-transporting ATPase, transmembrane domain"/>
    <property type="match status" value="1"/>
</dbReference>
<accession>A0ABP5NQG9</accession>
<dbReference type="Proteomes" id="UP001500432">
    <property type="component" value="Unassembled WGS sequence"/>
</dbReference>
<evidence type="ECO:0000256" key="6">
    <source>
        <dbReference type="ARBA" id="ARBA00022840"/>
    </source>
</evidence>
<dbReference type="Gene3D" id="3.40.50.1000">
    <property type="entry name" value="HAD superfamily/HAD-like"/>
    <property type="match status" value="1"/>
</dbReference>
<evidence type="ECO:0000256" key="9">
    <source>
        <dbReference type="ARBA" id="ARBA00023136"/>
    </source>
</evidence>
<keyword evidence="6" id="KW-0067">ATP-binding</keyword>
<keyword evidence="7" id="KW-1278">Translocase</keyword>
<dbReference type="RefSeq" id="WP_425564426.1">
    <property type="nucleotide sequence ID" value="NZ_BAAAQW010000008.1"/>
</dbReference>
<dbReference type="Pfam" id="PF00122">
    <property type="entry name" value="E1-E2_ATPase"/>
    <property type="match status" value="1"/>
</dbReference>
<feature type="transmembrane region" description="Helical" evidence="11">
    <location>
        <begin position="759"/>
        <end position="786"/>
    </location>
</feature>
<feature type="transmembrane region" description="Helical" evidence="11">
    <location>
        <begin position="81"/>
        <end position="98"/>
    </location>
</feature>
<dbReference type="InterPro" id="IPR036412">
    <property type="entry name" value="HAD-like_sf"/>
</dbReference>
<dbReference type="SFLD" id="SFLDS00003">
    <property type="entry name" value="Haloacid_Dehalogenase"/>
    <property type="match status" value="1"/>
</dbReference>
<keyword evidence="14" id="KW-1185">Reference proteome</keyword>
<dbReference type="SUPFAM" id="SSF56784">
    <property type="entry name" value="HAD-like"/>
    <property type="match status" value="1"/>
</dbReference>
<evidence type="ECO:0000256" key="2">
    <source>
        <dbReference type="ARBA" id="ARBA00005675"/>
    </source>
</evidence>
<evidence type="ECO:0000256" key="7">
    <source>
        <dbReference type="ARBA" id="ARBA00022967"/>
    </source>
</evidence>
<dbReference type="PRINTS" id="PR00119">
    <property type="entry name" value="CATATPASE"/>
</dbReference>
<evidence type="ECO:0000313" key="13">
    <source>
        <dbReference type="EMBL" id="GAA2201810.1"/>
    </source>
</evidence>
<evidence type="ECO:0000256" key="1">
    <source>
        <dbReference type="ARBA" id="ARBA00004651"/>
    </source>
</evidence>
<dbReference type="InterPro" id="IPR050510">
    <property type="entry name" value="Cation_transp_ATPase_P-type"/>
</dbReference>
<evidence type="ECO:0000256" key="4">
    <source>
        <dbReference type="ARBA" id="ARBA00022692"/>
    </source>
</evidence>
<dbReference type="PANTHER" id="PTHR43294:SF21">
    <property type="entry name" value="CATION TRANSPORTING ATPASE"/>
    <property type="match status" value="1"/>
</dbReference>
<dbReference type="Gene3D" id="2.70.150.10">
    <property type="entry name" value="Calcium-transporting ATPase, cytoplasmic transduction domain A"/>
    <property type="match status" value="1"/>
</dbReference>
<evidence type="ECO:0000256" key="10">
    <source>
        <dbReference type="ARBA" id="ARBA00049360"/>
    </source>
</evidence>